<accession>A0A9N9BG34</accession>
<organism evidence="2 3">
    <name type="scientific">Acaulospora morrowiae</name>
    <dbReference type="NCBI Taxonomy" id="94023"/>
    <lineage>
        <taxon>Eukaryota</taxon>
        <taxon>Fungi</taxon>
        <taxon>Fungi incertae sedis</taxon>
        <taxon>Mucoromycota</taxon>
        <taxon>Glomeromycotina</taxon>
        <taxon>Glomeromycetes</taxon>
        <taxon>Diversisporales</taxon>
        <taxon>Acaulosporaceae</taxon>
        <taxon>Acaulospora</taxon>
    </lineage>
</organism>
<evidence type="ECO:0000313" key="2">
    <source>
        <dbReference type="EMBL" id="CAG8564583.1"/>
    </source>
</evidence>
<protein>
    <submittedName>
        <fullName evidence="2">17941_t:CDS:1</fullName>
    </submittedName>
</protein>
<dbReference type="Proteomes" id="UP000789342">
    <property type="component" value="Unassembled WGS sequence"/>
</dbReference>
<sequence length="244" mass="27734">MIMPITRIEAKNFLNENEYNLFDDEEICRLNIYNAIIRYIFKSEFSAPVTEILENGRTYVLDVGCGSGSWLFDMAIKYPNSSFIGIDYSPNVPENSKLLNNIAFLRGDLNNGLPFPDNSFDLVHMADMRSSIERDQWPLVIRELTRVLKPGGWLEVGISLLFSEDPLDLYLYIDDPYEVSESFALCIESTGCDPNIYNKIPEFLKATKSYEKVMCAERSIPSGTWADGLGILVSNMKLLHLDAK</sequence>
<comment type="caution">
    <text evidence="2">The sequence shown here is derived from an EMBL/GenBank/DDBJ whole genome shotgun (WGS) entry which is preliminary data.</text>
</comment>
<proteinExistence type="predicted"/>
<name>A0A9N9BG34_9GLOM</name>
<evidence type="ECO:0000259" key="1">
    <source>
        <dbReference type="Pfam" id="PF13649"/>
    </source>
</evidence>
<dbReference type="OrthoDB" id="2013972at2759"/>
<dbReference type="PANTHER" id="PTHR43591:SF24">
    <property type="entry name" value="2-METHOXY-6-POLYPRENYL-1,4-BENZOQUINOL METHYLASE, MITOCHONDRIAL"/>
    <property type="match status" value="1"/>
</dbReference>
<dbReference type="Pfam" id="PF13649">
    <property type="entry name" value="Methyltransf_25"/>
    <property type="match status" value="1"/>
</dbReference>
<dbReference type="InterPro" id="IPR029063">
    <property type="entry name" value="SAM-dependent_MTases_sf"/>
</dbReference>
<dbReference type="CDD" id="cd02440">
    <property type="entry name" value="AdoMet_MTases"/>
    <property type="match status" value="1"/>
</dbReference>
<dbReference type="AlphaFoldDB" id="A0A9N9BG34"/>
<dbReference type="Gene3D" id="3.40.50.150">
    <property type="entry name" value="Vaccinia Virus protein VP39"/>
    <property type="match status" value="1"/>
</dbReference>
<dbReference type="EMBL" id="CAJVPV010004003">
    <property type="protein sequence ID" value="CAG8564583.1"/>
    <property type="molecule type" value="Genomic_DNA"/>
</dbReference>
<dbReference type="SUPFAM" id="SSF53335">
    <property type="entry name" value="S-adenosyl-L-methionine-dependent methyltransferases"/>
    <property type="match status" value="1"/>
</dbReference>
<reference evidence="2" key="1">
    <citation type="submission" date="2021-06" db="EMBL/GenBank/DDBJ databases">
        <authorList>
            <person name="Kallberg Y."/>
            <person name="Tangrot J."/>
            <person name="Rosling A."/>
        </authorList>
    </citation>
    <scope>NUCLEOTIDE SEQUENCE</scope>
    <source>
        <strain evidence="2">CL551</strain>
    </source>
</reference>
<dbReference type="GO" id="GO:0008168">
    <property type="term" value="F:methyltransferase activity"/>
    <property type="evidence" value="ECO:0007669"/>
    <property type="project" value="TreeGrafter"/>
</dbReference>
<gene>
    <name evidence="2" type="ORF">AMORRO_LOCUS6178</name>
</gene>
<feature type="domain" description="Methyltransferase" evidence="1">
    <location>
        <begin position="60"/>
        <end position="152"/>
    </location>
</feature>
<evidence type="ECO:0000313" key="3">
    <source>
        <dbReference type="Proteomes" id="UP000789342"/>
    </source>
</evidence>
<keyword evidence="3" id="KW-1185">Reference proteome</keyword>
<dbReference type="PANTHER" id="PTHR43591">
    <property type="entry name" value="METHYLTRANSFERASE"/>
    <property type="match status" value="1"/>
</dbReference>
<dbReference type="InterPro" id="IPR041698">
    <property type="entry name" value="Methyltransf_25"/>
</dbReference>